<dbReference type="AlphaFoldDB" id="F2E8R2"/>
<name>F2E8R2_HORVV</name>
<protein>
    <submittedName>
        <fullName evidence="1">Predicted protein</fullName>
    </submittedName>
</protein>
<proteinExistence type="evidence at transcript level"/>
<reference evidence="1" key="1">
    <citation type="journal article" date="2011" name="Plant Physiol.">
        <title>Comprehensive sequence analysis of 24,783 barley full-length cDNAs derived from 12 clone libraries.</title>
        <authorList>
            <person name="Matsumoto T."/>
            <person name="Tanaka T."/>
            <person name="Sakai H."/>
            <person name="Amano N."/>
            <person name="Kanamori H."/>
            <person name="Kurita K."/>
            <person name="Kikuta A."/>
            <person name="Kamiya K."/>
            <person name="Yamamoto M."/>
            <person name="Ikawa H."/>
            <person name="Fujii N."/>
            <person name="Hori K."/>
            <person name="Itoh T."/>
            <person name="Sato K."/>
        </authorList>
    </citation>
    <scope>NUCLEOTIDE SEQUENCE</scope>
    <source>
        <tissue evidence="1">Seed</tissue>
    </source>
</reference>
<evidence type="ECO:0000313" key="1">
    <source>
        <dbReference type="EMBL" id="BAK03734.1"/>
    </source>
</evidence>
<organism evidence="1">
    <name type="scientific">Hordeum vulgare subsp. vulgare</name>
    <name type="common">Domesticated barley</name>
    <dbReference type="NCBI Taxonomy" id="112509"/>
    <lineage>
        <taxon>Eukaryota</taxon>
        <taxon>Viridiplantae</taxon>
        <taxon>Streptophyta</taxon>
        <taxon>Embryophyta</taxon>
        <taxon>Tracheophyta</taxon>
        <taxon>Spermatophyta</taxon>
        <taxon>Magnoliopsida</taxon>
        <taxon>Liliopsida</taxon>
        <taxon>Poales</taxon>
        <taxon>Poaceae</taxon>
        <taxon>BOP clade</taxon>
        <taxon>Pooideae</taxon>
        <taxon>Triticodae</taxon>
        <taxon>Triticeae</taxon>
        <taxon>Hordeinae</taxon>
        <taxon>Hordeum</taxon>
    </lineage>
</organism>
<sequence>MEDRVVQGARGLGVVTTAMVAVVGGSAVRRRQNVAVGGSYVRPGSRGGGPGQWRHVKLGLFRGGMAWCGARSRRINAGDLVVFYYGFVRIRNGDEHTDPFRRLSQSGEVGWEPFFTLREWPVCQGSCGSIVVVDGHRI</sequence>
<dbReference type="EMBL" id="AK372536">
    <property type="protein sequence ID" value="BAK03734.1"/>
    <property type="molecule type" value="mRNA"/>
</dbReference>
<accession>F2E8R2</accession>